<dbReference type="Gene3D" id="2.60.40.1120">
    <property type="entry name" value="Carboxypeptidase-like, regulatory domain"/>
    <property type="match status" value="1"/>
</dbReference>
<dbReference type="CDD" id="cd04056">
    <property type="entry name" value="Peptidases_S53"/>
    <property type="match status" value="1"/>
</dbReference>
<dbReference type="SUPFAM" id="SSF52743">
    <property type="entry name" value="Subtilisin-like"/>
    <property type="match status" value="1"/>
</dbReference>
<evidence type="ECO:0000256" key="5">
    <source>
        <dbReference type="ARBA" id="ARBA00022825"/>
    </source>
</evidence>
<dbReference type="InterPro" id="IPR050819">
    <property type="entry name" value="Tripeptidyl-peptidase_I"/>
</dbReference>
<evidence type="ECO:0000256" key="6">
    <source>
        <dbReference type="ARBA" id="ARBA00022837"/>
    </source>
</evidence>
<dbReference type="CDD" id="cd11377">
    <property type="entry name" value="Pro-peptidase_S53"/>
    <property type="match status" value="1"/>
</dbReference>
<dbReference type="EMBL" id="AP025739">
    <property type="protein sequence ID" value="BDI30151.1"/>
    <property type="molecule type" value="Genomic_DNA"/>
</dbReference>
<dbReference type="GO" id="GO:0046872">
    <property type="term" value="F:metal ion binding"/>
    <property type="evidence" value="ECO:0007669"/>
    <property type="project" value="UniProtKB-KW"/>
</dbReference>
<comment type="cofactor">
    <cofactor evidence="1">
        <name>Ca(2+)</name>
        <dbReference type="ChEBI" id="CHEBI:29108"/>
    </cofactor>
</comment>
<evidence type="ECO:0000256" key="2">
    <source>
        <dbReference type="ARBA" id="ARBA00022670"/>
    </source>
</evidence>
<organism evidence="8 9">
    <name type="scientific">Capsulimonas corticalis</name>
    <dbReference type="NCBI Taxonomy" id="2219043"/>
    <lineage>
        <taxon>Bacteria</taxon>
        <taxon>Bacillati</taxon>
        <taxon>Armatimonadota</taxon>
        <taxon>Armatimonadia</taxon>
        <taxon>Capsulimonadales</taxon>
        <taxon>Capsulimonadaceae</taxon>
        <taxon>Capsulimonas</taxon>
    </lineage>
</organism>
<dbReference type="SUPFAM" id="SSF49464">
    <property type="entry name" value="Carboxypeptidase regulatory domain-like"/>
    <property type="match status" value="1"/>
</dbReference>
<sequence length="901" mass="94757">MYSRYQRRSRVRRSGAAYGAALTAILAVAGAHAAGAQTAVSLEAIKAKFAAQPRVQIQHNSIAPGVASLLRQSRFLGRQDGQTPVSIAISLPLRNRAALDEYVRRIADPKDALYGHGLTTKQFADLYAPAQEDFDTVLQYAKASGLSVVEASPTRSLVVLSGESRNVESAFGVKLSRYLLPSGYVVHANDVAPTVPQSISSRIIGVTGLNSIPATSYHKHIVPKYVSDIQSFLSGNVAGTGPAGGLAPSDIVTAYNLTSLTYKGEGQTVALYELDGYDPKDITTYTTRFGLGASNLTNVLVNGFSGVPGADGGTGYVEVVLDIDMVLALAPKLQNLYVYEAKNNGTDSLALYKRIADDNVAKVVSTSWGLPETIIDDATRLSEDQIFTQMSAQRQSIFDASGDSGAYDDAPIAAQLGVAATVCVDDPASQPHVTGVGGTTLTTVSPGGAYTSETVWKGTLAGAADNDGGSGGGKSVKWPKPDFQKSPTAVGEDAVNRDVPDVALDADGATGYDIYVGAFASSTSTGWFTVGGTSAAAPLWGAFFSLVNQQRSGNGLSFIGEANPPIYAVARDATNYAAAFHDVTTGDNLVYKAKVGYDDATGWGSFNGAPLLNLLAPVNTATLGTLSGTVTNSNLTPIAGATVHIVRSDTGDLQADLKTDANGKYTKTLSSAVGYTVTVSASGYAGVTDTGIVILPGATTIHDFILTTGHVYPSGLQMISSPYDYTNAADYPTLMGLATPLTREQRLYSYQPSELQYVAYPTYPADTLHPGQGYWVKLDSTNYTHFQGTPVVTTQVFRTVLQQGWNQIGNPFLEDTALGSIEVDDTKGNVLSSTLAASAIVKLPWVYHQDTNGYTQLTASDSLATWQGYWIYSASPTVLVITPPGGLPPSPPPTQPKTSVH</sequence>
<dbReference type="Pfam" id="PF09286">
    <property type="entry name" value="Pro-kuma_activ"/>
    <property type="match status" value="1"/>
</dbReference>
<dbReference type="Proteomes" id="UP000287394">
    <property type="component" value="Chromosome"/>
</dbReference>
<keyword evidence="9" id="KW-1185">Reference proteome</keyword>
<keyword evidence="7" id="KW-0865">Zymogen</keyword>
<gene>
    <name evidence="8" type="ORF">CCAX7_22020</name>
</gene>
<evidence type="ECO:0000313" key="8">
    <source>
        <dbReference type="EMBL" id="BDI30151.1"/>
    </source>
</evidence>
<keyword evidence="2" id="KW-0645">Protease</keyword>
<proteinExistence type="predicted"/>
<dbReference type="Gene3D" id="3.40.50.200">
    <property type="entry name" value="Peptidase S8/S53 domain"/>
    <property type="match status" value="1"/>
</dbReference>
<dbReference type="OrthoDB" id="3480681at2"/>
<keyword evidence="5" id="KW-0720">Serine protease</keyword>
<evidence type="ECO:0000256" key="1">
    <source>
        <dbReference type="ARBA" id="ARBA00001913"/>
    </source>
</evidence>
<protein>
    <submittedName>
        <fullName evidence="8">Uncharacterized protein</fullName>
    </submittedName>
</protein>
<dbReference type="KEGG" id="ccot:CCAX7_22020"/>
<keyword evidence="3" id="KW-0479">Metal-binding</keyword>
<dbReference type="InterPro" id="IPR015366">
    <property type="entry name" value="S53_propep"/>
</dbReference>
<dbReference type="AlphaFoldDB" id="A0A402D241"/>
<reference evidence="8 9" key="1">
    <citation type="journal article" date="2019" name="Int. J. Syst. Evol. Microbiol.">
        <title>Capsulimonas corticalis gen. nov., sp. nov., an aerobic capsulated bacterium, of a novel bacterial order, Capsulimonadales ord. nov., of the class Armatimonadia of the phylum Armatimonadetes.</title>
        <authorList>
            <person name="Li J."/>
            <person name="Kudo C."/>
            <person name="Tonouchi A."/>
        </authorList>
    </citation>
    <scope>NUCLEOTIDE SEQUENCE [LARGE SCALE GENOMIC DNA]</scope>
    <source>
        <strain evidence="8 9">AX-7</strain>
    </source>
</reference>
<dbReference type="Pfam" id="PF13620">
    <property type="entry name" value="CarboxypepD_reg"/>
    <property type="match status" value="1"/>
</dbReference>
<evidence type="ECO:0000256" key="7">
    <source>
        <dbReference type="ARBA" id="ARBA00023145"/>
    </source>
</evidence>
<keyword evidence="4" id="KW-0378">Hydrolase</keyword>
<dbReference type="PANTHER" id="PTHR14218">
    <property type="entry name" value="PROTEASE S8 TRIPEPTIDYL PEPTIDASE I CLN2"/>
    <property type="match status" value="1"/>
</dbReference>
<dbReference type="GO" id="GO:0004252">
    <property type="term" value="F:serine-type endopeptidase activity"/>
    <property type="evidence" value="ECO:0007669"/>
    <property type="project" value="InterPro"/>
</dbReference>
<evidence type="ECO:0000256" key="3">
    <source>
        <dbReference type="ARBA" id="ARBA00022723"/>
    </source>
</evidence>
<dbReference type="InterPro" id="IPR030400">
    <property type="entry name" value="Sedolisin_dom"/>
</dbReference>
<accession>A0A402D241</accession>
<keyword evidence="6" id="KW-0106">Calcium</keyword>
<name>A0A402D241_9BACT</name>
<evidence type="ECO:0000313" key="9">
    <source>
        <dbReference type="Proteomes" id="UP000287394"/>
    </source>
</evidence>
<dbReference type="PROSITE" id="PS51695">
    <property type="entry name" value="SEDOLISIN"/>
    <property type="match status" value="1"/>
</dbReference>
<dbReference type="InterPro" id="IPR008969">
    <property type="entry name" value="CarboxyPept-like_regulatory"/>
</dbReference>
<dbReference type="GO" id="GO:0006508">
    <property type="term" value="P:proteolysis"/>
    <property type="evidence" value="ECO:0007669"/>
    <property type="project" value="UniProtKB-KW"/>
</dbReference>
<dbReference type="SUPFAM" id="SSF54897">
    <property type="entry name" value="Protease propeptides/inhibitors"/>
    <property type="match status" value="1"/>
</dbReference>
<dbReference type="GO" id="GO:0008240">
    <property type="term" value="F:tripeptidyl-peptidase activity"/>
    <property type="evidence" value="ECO:0007669"/>
    <property type="project" value="TreeGrafter"/>
</dbReference>
<dbReference type="InterPro" id="IPR036852">
    <property type="entry name" value="Peptidase_S8/S53_dom_sf"/>
</dbReference>
<dbReference type="SMART" id="SM00944">
    <property type="entry name" value="Pro-kuma_activ"/>
    <property type="match status" value="1"/>
</dbReference>
<dbReference type="RefSeq" id="WP_119323602.1">
    <property type="nucleotide sequence ID" value="NZ_AP025739.1"/>
</dbReference>
<evidence type="ECO:0000256" key="4">
    <source>
        <dbReference type="ARBA" id="ARBA00022801"/>
    </source>
</evidence>
<dbReference type="PANTHER" id="PTHR14218:SF15">
    <property type="entry name" value="TRIPEPTIDYL-PEPTIDASE 1"/>
    <property type="match status" value="1"/>
</dbReference>